<evidence type="ECO:0000256" key="1">
    <source>
        <dbReference type="ARBA" id="ARBA00001933"/>
    </source>
</evidence>
<reference evidence="7 8" key="1">
    <citation type="submission" date="2019-03" db="EMBL/GenBank/DDBJ databases">
        <title>Genomic Encyclopedia of Type Strains, Phase IV (KMG-IV): sequencing the most valuable type-strain genomes for metagenomic binning, comparative biology and taxonomic classification.</title>
        <authorList>
            <person name="Goeker M."/>
        </authorList>
    </citation>
    <scope>NUCLEOTIDE SEQUENCE [LARGE SCALE GENOMIC DNA]</scope>
    <source>
        <strain evidence="7 8">DSM 101688</strain>
    </source>
</reference>
<proteinExistence type="inferred from homology"/>
<evidence type="ECO:0000313" key="8">
    <source>
        <dbReference type="Proteomes" id="UP000295304"/>
    </source>
</evidence>
<evidence type="ECO:0000256" key="3">
    <source>
        <dbReference type="ARBA" id="ARBA00022576"/>
    </source>
</evidence>
<dbReference type="GO" id="GO:0009102">
    <property type="term" value="P:biotin biosynthetic process"/>
    <property type="evidence" value="ECO:0007669"/>
    <property type="project" value="TreeGrafter"/>
</dbReference>
<accession>A0A4V2UN62</accession>
<dbReference type="NCBIfam" id="NF005682">
    <property type="entry name" value="PRK07480.1"/>
    <property type="match status" value="1"/>
</dbReference>
<evidence type="ECO:0000256" key="6">
    <source>
        <dbReference type="RuleBase" id="RU003560"/>
    </source>
</evidence>
<dbReference type="InterPro" id="IPR015421">
    <property type="entry name" value="PyrdxlP-dep_Trfase_major"/>
</dbReference>
<evidence type="ECO:0000256" key="4">
    <source>
        <dbReference type="ARBA" id="ARBA00022679"/>
    </source>
</evidence>
<comment type="similarity">
    <text evidence="2 6">Belongs to the class-III pyridoxal-phosphate-dependent aminotransferase family.</text>
</comment>
<dbReference type="PROSITE" id="PS00600">
    <property type="entry name" value="AA_TRANSFER_CLASS_3"/>
    <property type="match status" value="1"/>
</dbReference>
<comment type="cofactor">
    <cofactor evidence="1">
        <name>pyridoxal 5'-phosphate</name>
        <dbReference type="ChEBI" id="CHEBI:597326"/>
    </cofactor>
</comment>
<dbReference type="RefSeq" id="WP_132939685.1">
    <property type="nucleotide sequence ID" value="NZ_CP119676.1"/>
</dbReference>
<gene>
    <name evidence="7" type="ORF">EDD55_10911</name>
</gene>
<dbReference type="PANTHER" id="PTHR42684:SF3">
    <property type="entry name" value="ADENOSYLMETHIONINE-8-AMINO-7-OXONONANOATE AMINOTRANSFERASE"/>
    <property type="match status" value="1"/>
</dbReference>
<name>A0A4V2UN62_9PROT</name>
<organism evidence="7 8">
    <name type="scientific">Varunaivibrio sulfuroxidans</name>
    <dbReference type="NCBI Taxonomy" id="1773489"/>
    <lineage>
        <taxon>Bacteria</taxon>
        <taxon>Pseudomonadati</taxon>
        <taxon>Pseudomonadota</taxon>
        <taxon>Alphaproteobacteria</taxon>
        <taxon>Rhodospirillales</taxon>
        <taxon>Magnetovibrionaceae</taxon>
        <taxon>Varunaivibrio</taxon>
    </lineage>
</organism>
<keyword evidence="7" id="KW-0670">Pyruvate</keyword>
<sequence>MTPQANSTASRDIASHLHPYTNLEALAQNGPLVIERGEGIRVFDDEGNPYIEAMSGLWCTSLGWGEERLVEAAARQMRRLGFYHCFTAKVPDVTVDLAERLLALAPVPMSKVFFANSGSEAIDTALKLVWYLNNKRARPEKKKVIARHKAYHGVTIGSASLTGLPLNHRDFDLPIKGVLHTDCPHYYRFAEADESEEDFATRLARNLEKLILDEGPETVAAFFAEPVMGAGGVIVPPATYFQKIQAILKKYDVLLIADEVICGFGRTANMWGSETFSLKPDMMTMAKALSSGYLPISALMVSEEIYTDVREHSATLGTFAHGFTYSGHPVSCAVALETLKIYEERNILGHVRRVSPAFQDMLRRYRDHPLVGEARGVGLVGALELVRDKSTRESFAPADGVGARLVTQAQKNGLIVRALGDSIALSPPLIITEDEISDIARRLGAALDATARWADETGIRPG</sequence>
<comment type="caution">
    <text evidence="7">The sequence shown here is derived from an EMBL/GenBank/DDBJ whole genome shotgun (WGS) entry which is preliminary data.</text>
</comment>
<dbReference type="NCBIfam" id="NF004767">
    <property type="entry name" value="PRK06105.1"/>
    <property type="match status" value="1"/>
</dbReference>
<dbReference type="InterPro" id="IPR049704">
    <property type="entry name" value="Aminotrans_3_PPA_site"/>
</dbReference>
<dbReference type="InterPro" id="IPR015424">
    <property type="entry name" value="PyrdxlP-dep_Trfase"/>
</dbReference>
<dbReference type="Gene3D" id="3.90.1150.10">
    <property type="entry name" value="Aspartate Aminotransferase, domain 1"/>
    <property type="match status" value="1"/>
</dbReference>
<keyword evidence="4" id="KW-0808">Transferase</keyword>
<dbReference type="InterPro" id="IPR005814">
    <property type="entry name" value="Aminotrans_3"/>
</dbReference>
<dbReference type="Pfam" id="PF00202">
    <property type="entry name" value="Aminotran_3"/>
    <property type="match status" value="1"/>
</dbReference>
<evidence type="ECO:0000256" key="5">
    <source>
        <dbReference type="ARBA" id="ARBA00022898"/>
    </source>
</evidence>
<dbReference type="EMBL" id="SLZW01000009">
    <property type="protein sequence ID" value="TCS60851.1"/>
    <property type="molecule type" value="Genomic_DNA"/>
</dbReference>
<dbReference type="Proteomes" id="UP000295304">
    <property type="component" value="Unassembled WGS sequence"/>
</dbReference>
<keyword evidence="8" id="KW-1185">Reference proteome</keyword>
<dbReference type="GO" id="GO:0030170">
    <property type="term" value="F:pyridoxal phosphate binding"/>
    <property type="evidence" value="ECO:0007669"/>
    <property type="project" value="InterPro"/>
</dbReference>
<dbReference type="Gene3D" id="3.40.640.10">
    <property type="entry name" value="Type I PLP-dependent aspartate aminotransferase-like (Major domain)"/>
    <property type="match status" value="1"/>
</dbReference>
<dbReference type="OrthoDB" id="9801834at2"/>
<keyword evidence="3" id="KW-0032">Aminotransferase</keyword>
<dbReference type="AlphaFoldDB" id="A0A4V2UN62"/>
<dbReference type="FunFam" id="3.40.640.10:FF:000014">
    <property type="entry name" value="Adenosylmethionine-8-amino-7-oxononanoate aminotransferase, probable"/>
    <property type="match status" value="1"/>
</dbReference>
<keyword evidence="5 6" id="KW-0663">Pyridoxal phosphate</keyword>
<evidence type="ECO:0000313" key="7">
    <source>
        <dbReference type="EMBL" id="TCS60851.1"/>
    </source>
</evidence>
<dbReference type="PANTHER" id="PTHR42684">
    <property type="entry name" value="ADENOSYLMETHIONINE-8-AMINO-7-OXONONANOATE AMINOTRANSFERASE"/>
    <property type="match status" value="1"/>
</dbReference>
<evidence type="ECO:0000256" key="2">
    <source>
        <dbReference type="ARBA" id="ARBA00008954"/>
    </source>
</evidence>
<dbReference type="GO" id="GO:0004015">
    <property type="term" value="F:adenosylmethionine-8-amino-7-oxononanoate transaminase activity"/>
    <property type="evidence" value="ECO:0007669"/>
    <property type="project" value="TreeGrafter"/>
</dbReference>
<protein>
    <submittedName>
        <fullName evidence="7">4-aminobutyrate--pyruvate transaminase</fullName>
    </submittedName>
</protein>
<dbReference type="PIRSF" id="PIRSF000521">
    <property type="entry name" value="Transaminase_4ab_Lys_Orn"/>
    <property type="match status" value="1"/>
</dbReference>
<dbReference type="SUPFAM" id="SSF53383">
    <property type="entry name" value="PLP-dependent transferases"/>
    <property type="match status" value="1"/>
</dbReference>
<dbReference type="InterPro" id="IPR015422">
    <property type="entry name" value="PyrdxlP-dep_Trfase_small"/>
</dbReference>
<dbReference type="CDD" id="cd00610">
    <property type="entry name" value="OAT_like"/>
    <property type="match status" value="1"/>
</dbReference>
<dbReference type="GO" id="GO:0009448">
    <property type="term" value="P:gamma-aminobutyric acid metabolic process"/>
    <property type="evidence" value="ECO:0007669"/>
    <property type="project" value="TreeGrafter"/>
</dbReference>